<reference evidence="1 2" key="1">
    <citation type="submission" date="2024-07" db="EMBL/GenBank/DDBJ databases">
        <title>Draft Genome Sequence of Ferrimicrobium acidiphilum Strain YE2023, Isolated from a Pulp of Bioleach Reactor.</title>
        <authorList>
            <person name="Elkina Y.A."/>
            <person name="Bulaeva A.G."/>
            <person name="Beletsky A.V."/>
            <person name="Mardanov A.V."/>
        </authorList>
    </citation>
    <scope>NUCLEOTIDE SEQUENCE [LARGE SCALE GENOMIC DNA]</scope>
    <source>
        <strain evidence="1 2">YE2023</strain>
    </source>
</reference>
<proteinExistence type="predicted"/>
<sequence>MIDISVASVQAIAPVCPLGRIVARRVDPVVGIVAPPSELLVAEPRRYWPGWTA</sequence>
<keyword evidence="2" id="KW-1185">Reference proteome</keyword>
<evidence type="ECO:0000313" key="2">
    <source>
        <dbReference type="Proteomes" id="UP001560267"/>
    </source>
</evidence>
<organism evidence="1 2">
    <name type="scientific">Ferrimicrobium acidiphilum</name>
    <dbReference type="NCBI Taxonomy" id="121039"/>
    <lineage>
        <taxon>Bacteria</taxon>
        <taxon>Bacillati</taxon>
        <taxon>Actinomycetota</taxon>
        <taxon>Acidimicrobiia</taxon>
        <taxon>Acidimicrobiales</taxon>
        <taxon>Acidimicrobiaceae</taxon>
        <taxon>Ferrimicrobium</taxon>
    </lineage>
</organism>
<gene>
    <name evidence="1" type="ORF">AB6A68_08985</name>
</gene>
<dbReference type="RefSeq" id="WP_298385902.1">
    <property type="nucleotide sequence ID" value="NZ_JBFSHR010000030.1"/>
</dbReference>
<protein>
    <submittedName>
        <fullName evidence="1">Uncharacterized protein</fullName>
    </submittedName>
</protein>
<dbReference type="Proteomes" id="UP001560267">
    <property type="component" value="Unassembled WGS sequence"/>
</dbReference>
<dbReference type="EMBL" id="JBFSHR010000030">
    <property type="protein sequence ID" value="MEX6429971.1"/>
    <property type="molecule type" value="Genomic_DNA"/>
</dbReference>
<comment type="caution">
    <text evidence="1">The sequence shown here is derived from an EMBL/GenBank/DDBJ whole genome shotgun (WGS) entry which is preliminary data.</text>
</comment>
<name>A0ABV3Y4T7_9ACTN</name>
<accession>A0ABV3Y4T7</accession>
<evidence type="ECO:0000313" key="1">
    <source>
        <dbReference type="EMBL" id="MEX6429971.1"/>
    </source>
</evidence>